<dbReference type="AlphaFoldDB" id="A0A814Z1Y7"/>
<dbReference type="Proteomes" id="UP000663829">
    <property type="component" value="Unassembled WGS sequence"/>
</dbReference>
<sequence>VFPKKDFPRPAIILSDRAHVFLQCALQVFNDSESYQQFLERAFRIVNHRATKSDFKLTAIHAYLAHIMLDIRKLCKKYIINKHDRTLSMWCGALLVNTNNWTEMVENWRIICTVFMNMYTNKKNKQIMDILFKKISCISNDLNFRTTIEDTTEGDDNTPNDQYRFDNTNDDGNNNGISSTLNNNLTRTIKRKRNLNATLITVDEEKEMNKTTSKFKSICDEIYEQCYYNNGNLLDTRTTTRKANNGNIKWLNYLKTSFMPSVPVWSSLLLGDLGRYKKQLNNSDSLSLQKSHPQRTNNNSERRMGYEIRERLDIVLSILVPDMVNTIELFHTGLSKSAIVIESVQFEEDEQQQQRLKPVEDPWRKKLDKRGRGFYSQKPNDYILSRITSNLTNPPIVNDFLSLPLLSTPEWLTCTITLLLSIKNIRQQKLSQQIYPSALLNEICQFIDYCSSIRNQKNENSKIKKRKVATENTIATTQFSISQDFISNDVNEQIEIIVKQILVPVMETRIEGVNLYE</sequence>
<feature type="compositionally biased region" description="Polar residues" evidence="1">
    <location>
        <begin position="284"/>
        <end position="299"/>
    </location>
</feature>
<dbReference type="Proteomes" id="UP000681722">
    <property type="component" value="Unassembled WGS sequence"/>
</dbReference>
<comment type="caution">
    <text evidence="2">The sequence shown here is derived from an EMBL/GenBank/DDBJ whole genome shotgun (WGS) entry which is preliminary data.</text>
</comment>
<dbReference type="OrthoDB" id="10055366at2759"/>
<dbReference type="EMBL" id="CAJNOQ010009967">
    <property type="protein sequence ID" value="CAF1238996.1"/>
    <property type="molecule type" value="Genomic_DNA"/>
</dbReference>
<dbReference type="EMBL" id="CAJOBC010009972">
    <property type="protein sequence ID" value="CAF4001170.1"/>
    <property type="molecule type" value="Genomic_DNA"/>
</dbReference>
<protein>
    <submittedName>
        <fullName evidence="2">Uncharacterized protein</fullName>
    </submittedName>
</protein>
<accession>A0A814Z1Y7</accession>
<feature type="compositionally biased region" description="Low complexity" evidence="1">
    <location>
        <begin position="170"/>
        <end position="179"/>
    </location>
</feature>
<reference evidence="2" key="1">
    <citation type="submission" date="2021-02" db="EMBL/GenBank/DDBJ databases">
        <authorList>
            <person name="Nowell W R."/>
        </authorList>
    </citation>
    <scope>NUCLEOTIDE SEQUENCE</scope>
</reference>
<organism evidence="2 4">
    <name type="scientific">Didymodactylos carnosus</name>
    <dbReference type="NCBI Taxonomy" id="1234261"/>
    <lineage>
        <taxon>Eukaryota</taxon>
        <taxon>Metazoa</taxon>
        <taxon>Spiralia</taxon>
        <taxon>Gnathifera</taxon>
        <taxon>Rotifera</taxon>
        <taxon>Eurotatoria</taxon>
        <taxon>Bdelloidea</taxon>
        <taxon>Philodinida</taxon>
        <taxon>Philodinidae</taxon>
        <taxon>Didymodactylos</taxon>
    </lineage>
</organism>
<keyword evidence="4" id="KW-1185">Reference proteome</keyword>
<evidence type="ECO:0000313" key="4">
    <source>
        <dbReference type="Proteomes" id="UP000663829"/>
    </source>
</evidence>
<feature type="region of interest" description="Disordered" evidence="1">
    <location>
        <begin position="149"/>
        <end position="179"/>
    </location>
</feature>
<feature type="region of interest" description="Disordered" evidence="1">
    <location>
        <begin position="284"/>
        <end position="303"/>
    </location>
</feature>
<evidence type="ECO:0000313" key="3">
    <source>
        <dbReference type="EMBL" id="CAF4001170.1"/>
    </source>
</evidence>
<proteinExistence type="predicted"/>
<name>A0A814Z1Y7_9BILA</name>
<evidence type="ECO:0000313" key="2">
    <source>
        <dbReference type="EMBL" id="CAF1238996.1"/>
    </source>
</evidence>
<evidence type="ECO:0000256" key="1">
    <source>
        <dbReference type="SAM" id="MobiDB-lite"/>
    </source>
</evidence>
<feature type="non-terminal residue" evidence="2">
    <location>
        <position position="517"/>
    </location>
</feature>
<gene>
    <name evidence="2" type="ORF">GPM918_LOCUS25560</name>
    <name evidence="3" type="ORF">SRO942_LOCUS25566</name>
</gene>